<evidence type="ECO:0000256" key="4">
    <source>
        <dbReference type="ARBA" id="ARBA00022679"/>
    </source>
</evidence>
<evidence type="ECO:0000256" key="8">
    <source>
        <dbReference type="ARBA" id="ARBA00022741"/>
    </source>
</evidence>
<comment type="subcellular location">
    <subcellularLocation>
        <location evidence="1">Membrane</location>
        <topology evidence="1">Single-pass membrane protein</topology>
    </subcellularLocation>
</comment>
<dbReference type="Pfam" id="PF07714">
    <property type="entry name" value="PK_Tyr_Ser-Thr"/>
    <property type="match status" value="1"/>
</dbReference>
<feature type="binding site" evidence="14">
    <location>
        <position position="390"/>
    </location>
    <ligand>
        <name>ATP</name>
        <dbReference type="ChEBI" id="CHEBI:30616"/>
    </ligand>
</feature>
<dbReference type="GO" id="GO:0005524">
    <property type="term" value="F:ATP binding"/>
    <property type="evidence" value="ECO:0007669"/>
    <property type="project" value="UniProtKB-UniRule"/>
</dbReference>
<gene>
    <name evidence="19" type="ORF">M6B38_244765</name>
</gene>
<evidence type="ECO:0000256" key="5">
    <source>
        <dbReference type="ARBA" id="ARBA00022692"/>
    </source>
</evidence>
<dbReference type="GO" id="GO:0004674">
    <property type="term" value="F:protein serine/threonine kinase activity"/>
    <property type="evidence" value="ECO:0007669"/>
    <property type="project" value="UniProtKB-KW"/>
</dbReference>
<evidence type="ECO:0000259" key="18">
    <source>
        <dbReference type="PROSITE" id="PS51473"/>
    </source>
</evidence>
<feature type="compositionally biased region" description="Polar residues" evidence="15">
    <location>
        <begin position="666"/>
        <end position="675"/>
    </location>
</feature>
<keyword evidence="4" id="KW-0808">Transferase</keyword>
<keyword evidence="3" id="KW-0597">Phosphoprotein</keyword>
<feature type="domain" description="Gnk2-homologous" evidence="18">
    <location>
        <begin position="137"/>
        <end position="246"/>
    </location>
</feature>
<reference evidence="19" key="1">
    <citation type="journal article" date="2023" name="GigaByte">
        <title>Genome assembly of the bearded iris, Iris pallida Lam.</title>
        <authorList>
            <person name="Bruccoleri R.E."/>
            <person name="Oakeley E.J."/>
            <person name="Faust A.M.E."/>
            <person name="Altorfer M."/>
            <person name="Dessus-Babus S."/>
            <person name="Burckhardt D."/>
            <person name="Oertli M."/>
            <person name="Naumann U."/>
            <person name="Petersen F."/>
            <person name="Wong J."/>
        </authorList>
    </citation>
    <scope>NUCLEOTIDE SEQUENCE</scope>
    <source>
        <strain evidence="19">GSM-AAB239-AS_SAM_17_03QT</strain>
    </source>
</reference>
<dbReference type="PROSITE" id="PS00108">
    <property type="entry name" value="PROTEIN_KINASE_ST"/>
    <property type="match status" value="1"/>
</dbReference>
<evidence type="ECO:0000259" key="17">
    <source>
        <dbReference type="PROSITE" id="PS50011"/>
    </source>
</evidence>
<dbReference type="SUPFAM" id="SSF56112">
    <property type="entry name" value="Protein kinase-like (PK-like)"/>
    <property type="match status" value="1"/>
</dbReference>
<dbReference type="PANTHER" id="PTHR27002">
    <property type="entry name" value="RECEPTOR-LIKE SERINE/THREONINE-PROTEIN KINASE SD1-8"/>
    <property type="match status" value="1"/>
</dbReference>
<keyword evidence="9 19" id="KW-0418">Kinase</keyword>
<dbReference type="InterPro" id="IPR008271">
    <property type="entry name" value="Ser/Thr_kinase_AS"/>
</dbReference>
<dbReference type="Pfam" id="PF01657">
    <property type="entry name" value="Stress-antifung"/>
    <property type="match status" value="2"/>
</dbReference>
<dbReference type="InterPro" id="IPR001245">
    <property type="entry name" value="Ser-Thr/Tyr_kinase_cat_dom"/>
</dbReference>
<dbReference type="Proteomes" id="UP001140949">
    <property type="component" value="Unassembled WGS sequence"/>
</dbReference>
<dbReference type="FunFam" id="1.10.510.10:FF:000129">
    <property type="entry name" value="cysteine-rich receptor-like protein kinase 10"/>
    <property type="match status" value="1"/>
</dbReference>
<dbReference type="PANTHER" id="PTHR27002:SF1040">
    <property type="entry name" value="OS07G0538400 PROTEIN"/>
    <property type="match status" value="1"/>
</dbReference>
<keyword evidence="8 14" id="KW-0547">Nucleotide-binding</keyword>
<proteinExistence type="predicted"/>
<protein>
    <submittedName>
        <fullName evidence="19">Receptor-like protein kinase</fullName>
    </submittedName>
</protein>
<evidence type="ECO:0000256" key="10">
    <source>
        <dbReference type="ARBA" id="ARBA00022840"/>
    </source>
</evidence>
<dbReference type="FunFam" id="3.30.430.20:FF:000002">
    <property type="entry name" value="Cysteine-rich receptor-like protein kinase 10"/>
    <property type="match status" value="1"/>
</dbReference>
<feature type="region of interest" description="Disordered" evidence="15">
    <location>
        <begin position="650"/>
        <end position="675"/>
    </location>
</feature>
<evidence type="ECO:0000313" key="20">
    <source>
        <dbReference type="Proteomes" id="UP001140949"/>
    </source>
</evidence>
<keyword evidence="6 16" id="KW-0732">Signal</keyword>
<dbReference type="PROSITE" id="PS00107">
    <property type="entry name" value="PROTEIN_KINASE_ATP"/>
    <property type="match status" value="1"/>
</dbReference>
<organism evidence="19 20">
    <name type="scientific">Iris pallida</name>
    <name type="common">Sweet iris</name>
    <dbReference type="NCBI Taxonomy" id="29817"/>
    <lineage>
        <taxon>Eukaryota</taxon>
        <taxon>Viridiplantae</taxon>
        <taxon>Streptophyta</taxon>
        <taxon>Embryophyta</taxon>
        <taxon>Tracheophyta</taxon>
        <taxon>Spermatophyta</taxon>
        <taxon>Magnoliopsida</taxon>
        <taxon>Liliopsida</taxon>
        <taxon>Asparagales</taxon>
        <taxon>Iridaceae</taxon>
        <taxon>Iridoideae</taxon>
        <taxon>Irideae</taxon>
        <taxon>Iris</taxon>
    </lineage>
</organism>
<dbReference type="SMART" id="SM00220">
    <property type="entry name" value="S_TKc"/>
    <property type="match status" value="1"/>
</dbReference>
<dbReference type="GO" id="GO:0005886">
    <property type="term" value="C:plasma membrane"/>
    <property type="evidence" value="ECO:0007669"/>
    <property type="project" value="TreeGrafter"/>
</dbReference>
<feature type="compositionally biased region" description="Low complexity" evidence="15">
    <location>
        <begin position="650"/>
        <end position="665"/>
    </location>
</feature>
<dbReference type="PROSITE" id="PS51473">
    <property type="entry name" value="GNK2"/>
    <property type="match status" value="2"/>
</dbReference>
<evidence type="ECO:0000256" key="15">
    <source>
        <dbReference type="SAM" id="MobiDB-lite"/>
    </source>
</evidence>
<dbReference type="PROSITE" id="PS50011">
    <property type="entry name" value="PROTEIN_KINASE_DOM"/>
    <property type="match status" value="1"/>
</dbReference>
<dbReference type="InterPro" id="IPR000719">
    <property type="entry name" value="Prot_kinase_dom"/>
</dbReference>
<dbReference type="InterPro" id="IPR017441">
    <property type="entry name" value="Protein_kinase_ATP_BS"/>
</dbReference>
<evidence type="ECO:0000256" key="1">
    <source>
        <dbReference type="ARBA" id="ARBA00004167"/>
    </source>
</evidence>
<keyword evidence="7" id="KW-0677">Repeat</keyword>
<evidence type="ECO:0000256" key="7">
    <source>
        <dbReference type="ARBA" id="ARBA00022737"/>
    </source>
</evidence>
<evidence type="ECO:0000256" key="6">
    <source>
        <dbReference type="ARBA" id="ARBA00022729"/>
    </source>
</evidence>
<feature type="signal peptide" evidence="16">
    <location>
        <begin position="1"/>
        <end position="29"/>
    </location>
</feature>
<keyword evidence="2" id="KW-0723">Serine/threonine-protein kinase</keyword>
<dbReference type="EMBL" id="JANAVB010044419">
    <property type="protein sequence ID" value="KAJ6791426.1"/>
    <property type="molecule type" value="Genomic_DNA"/>
</dbReference>
<evidence type="ECO:0000313" key="19">
    <source>
        <dbReference type="EMBL" id="KAJ6791426.1"/>
    </source>
</evidence>
<dbReference type="FunFam" id="3.30.200.20:FF:000142">
    <property type="entry name" value="Cysteine-rich receptor-like protein kinase 10"/>
    <property type="match status" value="1"/>
</dbReference>
<dbReference type="InterPro" id="IPR002902">
    <property type="entry name" value="GNK2"/>
</dbReference>
<sequence length="697" mass="75755">MARYRSLLLPLLVAALVLLLLQSAPTATATAEDSLYHFCEGSNYTANSSFHSNLRTLLASLSASNSSFSTGAVGSSNQAFGLVLCRGDRDSNDCKTCIRAASKNITQLCVQSKQAIVWYDFCQLRYSDVRFFSSQDGSKVAIMFNVDNSTDPDTFTAAAKELMGKVADRAAHNSSSLLFATGMMKYRRDLTAIYGLAQCTRDLSADVCSQCLQGILNMYWNSIYAARRGGRVLGYSCNFRYEVYTFFAGDPTLSLNTTISPSPAPILSPPPTTTPPIAPNPTVENGTQSGKGNKEGIGKALTIAIPSAVGLSLVITLCICLWRRRSSKDILLGNGIIDIDEMTSAESVLCDLSILKAATDNFSDSNKLGEGGFGAVYKGTLPDGQEIAVKRLSASSNQGIGELKNELLLVAKLQHKNLVRLRGVCLEQQEKLLVYEYVPNRSLDTFLFDPVKSVQLGWERRFNIIGGIARGLRYLHEESHLKVIHRDLKASNVLLDSDMNAKIADFGLARLFAVDETQCTTSRVVGTFGYMAPEYAMRGRFSVKLDVFSFGVLLLEIVIGRKNSNDNDAGNAQDLLSYIWEHWSKGTALEIVDPSLGENFSRDEVLRCIQIGLLCVQDVPANRPSMSSVVLMLYSPSMSIQAPLQPILTGSGTSASDSSVSTRRSNLGSGDRSQVSQVANYDNDVSISPADPMLCII</sequence>
<dbReference type="CDD" id="cd23509">
    <property type="entry name" value="Gnk2-like"/>
    <property type="match status" value="2"/>
</dbReference>
<evidence type="ECO:0000256" key="12">
    <source>
        <dbReference type="ARBA" id="ARBA00023136"/>
    </source>
</evidence>
<dbReference type="Gene3D" id="3.30.200.20">
    <property type="entry name" value="Phosphorylase Kinase, domain 1"/>
    <property type="match status" value="1"/>
</dbReference>
<evidence type="ECO:0000256" key="3">
    <source>
        <dbReference type="ARBA" id="ARBA00022553"/>
    </source>
</evidence>
<dbReference type="AlphaFoldDB" id="A0AAX6DI44"/>
<dbReference type="Gene3D" id="1.10.510.10">
    <property type="entry name" value="Transferase(Phosphotransferase) domain 1"/>
    <property type="match status" value="1"/>
</dbReference>
<accession>A0AAX6DI44</accession>
<reference evidence="19" key="2">
    <citation type="submission" date="2023-04" db="EMBL/GenBank/DDBJ databases">
        <authorList>
            <person name="Bruccoleri R.E."/>
            <person name="Oakeley E.J."/>
            <person name="Faust A.-M."/>
            <person name="Dessus-Babus S."/>
            <person name="Altorfer M."/>
            <person name="Burckhardt D."/>
            <person name="Oertli M."/>
            <person name="Naumann U."/>
            <person name="Petersen F."/>
            <person name="Wong J."/>
        </authorList>
    </citation>
    <scope>NUCLEOTIDE SEQUENCE</scope>
    <source>
        <strain evidence="19">GSM-AAB239-AS_SAM_17_03QT</strain>
        <tissue evidence="19">Leaf</tissue>
    </source>
</reference>
<dbReference type="GO" id="GO:0006950">
    <property type="term" value="P:response to stress"/>
    <property type="evidence" value="ECO:0007669"/>
    <property type="project" value="UniProtKB-ARBA"/>
</dbReference>
<dbReference type="CDD" id="cd14066">
    <property type="entry name" value="STKc_IRAK"/>
    <property type="match status" value="1"/>
</dbReference>
<feature type="domain" description="Protein kinase" evidence="17">
    <location>
        <begin position="362"/>
        <end position="638"/>
    </location>
</feature>
<keyword evidence="5" id="KW-0812">Transmembrane</keyword>
<keyword evidence="12" id="KW-0472">Membrane</keyword>
<evidence type="ECO:0000256" key="9">
    <source>
        <dbReference type="ARBA" id="ARBA00022777"/>
    </source>
</evidence>
<keyword evidence="11" id="KW-1133">Transmembrane helix</keyword>
<evidence type="ECO:0000256" key="14">
    <source>
        <dbReference type="PROSITE-ProRule" id="PRU10141"/>
    </source>
</evidence>
<keyword evidence="19" id="KW-0675">Receptor</keyword>
<name>A0AAX6DI44_IRIPA</name>
<feature type="domain" description="Gnk2-homologous" evidence="18">
    <location>
        <begin position="32"/>
        <end position="131"/>
    </location>
</feature>
<keyword evidence="13" id="KW-0325">Glycoprotein</keyword>
<evidence type="ECO:0000256" key="11">
    <source>
        <dbReference type="ARBA" id="ARBA00022989"/>
    </source>
</evidence>
<dbReference type="InterPro" id="IPR038408">
    <property type="entry name" value="GNK2_sf"/>
</dbReference>
<keyword evidence="10 14" id="KW-0067">ATP-binding</keyword>
<evidence type="ECO:0000256" key="2">
    <source>
        <dbReference type="ARBA" id="ARBA00022527"/>
    </source>
</evidence>
<dbReference type="Gene3D" id="3.30.430.20">
    <property type="entry name" value="Gnk2 domain, C-X8-C-X2-C motif"/>
    <property type="match status" value="2"/>
</dbReference>
<keyword evidence="20" id="KW-1185">Reference proteome</keyword>
<comment type="caution">
    <text evidence="19">The sequence shown here is derived from an EMBL/GenBank/DDBJ whole genome shotgun (WGS) entry which is preliminary data.</text>
</comment>
<evidence type="ECO:0000256" key="16">
    <source>
        <dbReference type="SAM" id="SignalP"/>
    </source>
</evidence>
<evidence type="ECO:0000256" key="13">
    <source>
        <dbReference type="ARBA" id="ARBA00023180"/>
    </source>
</evidence>
<feature type="chain" id="PRO_5043691067" evidence="16">
    <location>
        <begin position="30"/>
        <end position="697"/>
    </location>
</feature>
<dbReference type="InterPro" id="IPR011009">
    <property type="entry name" value="Kinase-like_dom_sf"/>
</dbReference>